<dbReference type="OrthoDB" id="10588435at2759"/>
<sequence length="273" mass="29770">MTQDETQEGLGRESDEVVPVFGQPLPKIRKISVDRPWAWLAAGWQDLRSAPSVGLGYGAIFTVVGFLLLGIAYELGLFWQVLLPIAGGFLLVAPVLAVGLYETSRRLQAGEPTSMALALAGWQRNLGQIALIGVVGLVLWIAWMRLAFLIFMLFFSYEPPRPDNFLADVFLSDITIPFLLTGTAVGAVLALIAFAISAVSVPMLMDRDVNVMAAVVTSVEAVRQNFFPMLVWASLIVLFTAAGLLTFYFGLIITLPLIGHATWHAYRDLVASE</sequence>
<gene>
    <name evidence="2" type="ORF">SNEC2469_LOCUS28403</name>
</gene>
<comment type="caution">
    <text evidence="2">The sequence shown here is derived from an EMBL/GenBank/DDBJ whole genome shotgun (WGS) entry which is preliminary data.</text>
</comment>
<feature type="transmembrane region" description="Helical" evidence="1">
    <location>
        <begin position="129"/>
        <end position="154"/>
    </location>
</feature>
<feature type="transmembrane region" description="Helical" evidence="1">
    <location>
        <begin position="174"/>
        <end position="205"/>
    </location>
</feature>
<keyword evidence="1" id="KW-0812">Transmembrane</keyword>
<evidence type="ECO:0000313" key="3">
    <source>
        <dbReference type="Proteomes" id="UP000601435"/>
    </source>
</evidence>
<dbReference type="EMBL" id="CAJNJA010061662">
    <property type="protein sequence ID" value="CAE7874186.1"/>
    <property type="molecule type" value="Genomic_DNA"/>
</dbReference>
<name>A0A813AMW6_9DINO</name>
<keyword evidence="1" id="KW-1133">Transmembrane helix</keyword>
<organism evidence="2 3">
    <name type="scientific">Symbiodinium necroappetens</name>
    <dbReference type="NCBI Taxonomy" id="1628268"/>
    <lineage>
        <taxon>Eukaryota</taxon>
        <taxon>Sar</taxon>
        <taxon>Alveolata</taxon>
        <taxon>Dinophyceae</taxon>
        <taxon>Suessiales</taxon>
        <taxon>Symbiodiniaceae</taxon>
        <taxon>Symbiodinium</taxon>
    </lineage>
</organism>
<keyword evidence="1" id="KW-0472">Membrane</keyword>
<evidence type="ECO:0000256" key="1">
    <source>
        <dbReference type="SAM" id="Phobius"/>
    </source>
</evidence>
<evidence type="ECO:0000313" key="2">
    <source>
        <dbReference type="EMBL" id="CAE7874186.1"/>
    </source>
</evidence>
<evidence type="ECO:0008006" key="4">
    <source>
        <dbReference type="Google" id="ProtNLM"/>
    </source>
</evidence>
<accession>A0A813AMW6</accession>
<protein>
    <recommendedName>
        <fullName evidence="4">DUF2189 domain-containing protein</fullName>
    </recommendedName>
</protein>
<dbReference type="AlphaFoldDB" id="A0A813AMW6"/>
<dbReference type="Proteomes" id="UP000601435">
    <property type="component" value="Unassembled WGS sequence"/>
</dbReference>
<reference evidence="2" key="1">
    <citation type="submission" date="2021-02" db="EMBL/GenBank/DDBJ databases">
        <authorList>
            <person name="Dougan E. K."/>
            <person name="Rhodes N."/>
            <person name="Thang M."/>
            <person name="Chan C."/>
        </authorList>
    </citation>
    <scope>NUCLEOTIDE SEQUENCE</scope>
</reference>
<feature type="transmembrane region" description="Helical" evidence="1">
    <location>
        <begin position="226"/>
        <end position="259"/>
    </location>
</feature>
<keyword evidence="3" id="KW-1185">Reference proteome</keyword>
<feature type="transmembrane region" description="Helical" evidence="1">
    <location>
        <begin position="54"/>
        <end position="73"/>
    </location>
</feature>
<dbReference type="Pfam" id="PF09955">
    <property type="entry name" value="DUF2189"/>
    <property type="match status" value="1"/>
</dbReference>
<dbReference type="InterPro" id="IPR018692">
    <property type="entry name" value="DUF2189"/>
</dbReference>
<feature type="transmembrane region" description="Helical" evidence="1">
    <location>
        <begin position="79"/>
        <end position="101"/>
    </location>
</feature>
<proteinExistence type="predicted"/>